<dbReference type="InterPro" id="IPR051045">
    <property type="entry name" value="TonB-dependent_transducer"/>
</dbReference>
<protein>
    <submittedName>
        <fullName evidence="3">TonB protein C-terminal</fullName>
    </submittedName>
</protein>
<name>A0A1I2HT03_9BACT</name>
<keyword evidence="1" id="KW-0732">Signal</keyword>
<dbReference type="Pfam" id="PF03544">
    <property type="entry name" value="TonB_C"/>
    <property type="match status" value="1"/>
</dbReference>
<feature type="chain" id="PRO_5011744471" evidence="1">
    <location>
        <begin position="17"/>
        <end position="136"/>
    </location>
</feature>
<evidence type="ECO:0000313" key="3">
    <source>
        <dbReference type="EMBL" id="SFF31531.1"/>
    </source>
</evidence>
<dbReference type="Proteomes" id="UP000198598">
    <property type="component" value="Unassembled WGS sequence"/>
</dbReference>
<evidence type="ECO:0000256" key="1">
    <source>
        <dbReference type="SAM" id="SignalP"/>
    </source>
</evidence>
<dbReference type="AlphaFoldDB" id="A0A1I2HT03"/>
<dbReference type="Gene3D" id="3.30.1150.10">
    <property type="match status" value="1"/>
</dbReference>
<dbReference type="GO" id="GO:0055085">
    <property type="term" value="P:transmembrane transport"/>
    <property type="evidence" value="ECO:0007669"/>
    <property type="project" value="InterPro"/>
</dbReference>
<keyword evidence="4" id="KW-1185">Reference proteome</keyword>
<dbReference type="OrthoDB" id="9812355at2"/>
<accession>A0A1I2HT03</accession>
<dbReference type="PANTHER" id="PTHR33446">
    <property type="entry name" value="PROTEIN TONB-RELATED"/>
    <property type="match status" value="1"/>
</dbReference>
<dbReference type="SUPFAM" id="SSF74653">
    <property type="entry name" value="TolA/TonB C-terminal domain"/>
    <property type="match status" value="1"/>
</dbReference>
<evidence type="ECO:0000313" key="4">
    <source>
        <dbReference type="Proteomes" id="UP000198598"/>
    </source>
</evidence>
<organism evidence="3 4">
    <name type="scientific">Spirosoma endophyticum</name>
    <dbReference type="NCBI Taxonomy" id="662367"/>
    <lineage>
        <taxon>Bacteria</taxon>
        <taxon>Pseudomonadati</taxon>
        <taxon>Bacteroidota</taxon>
        <taxon>Cytophagia</taxon>
        <taxon>Cytophagales</taxon>
        <taxon>Cytophagaceae</taxon>
        <taxon>Spirosoma</taxon>
    </lineage>
</organism>
<feature type="signal peptide" evidence="1">
    <location>
        <begin position="1"/>
        <end position="16"/>
    </location>
</feature>
<evidence type="ECO:0000259" key="2">
    <source>
        <dbReference type="Pfam" id="PF03544"/>
    </source>
</evidence>
<dbReference type="RefSeq" id="WP_093835057.1">
    <property type="nucleotide sequence ID" value="NZ_FOLQ01000046.1"/>
</dbReference>
<feature type="domain" description="TonB C-terminal" evidence="2">
    <location>
        <begin position="74"/>
        <end position="132"/>
    </location>
</feature>
<dbReference type="EMBL" id="FOLQ01000046">
    <property type="protein sequence ID" value="SFF31531.1"/>
    <property type="molecule type" value="Genomic_DNA"/>
</dbReference>
<proteinExistence type="predicted"/>
<dbReference type="PANTHER" id="PTHR33446:SF2">
    <property type="entry name" value="PROTEIN TONB"/>
    <property type="match status" value="1"/>
</dbReference>
<gene>
    <name evidence="3" type="ORF">SAMN05216167_14620</name>
</gene>
<sequence length="136" mass="15190">MSLRFLQLLFIFLSGANSISLGQTINQPKQTDTTAYAVVQVPPKFPGGPDAMFQFIQSTSRYPVNLKKGPLTWVKLLVEKDGSISNVQVTYTEVDDKLVSEAKRVVELMPKWTPGSQDGRLLRAYTSIPIRFVKAQ</sequence>
<dbReference type="InterPro" id="IPR037682">
    <property type="entry name" value="TonB_C"/>
</dbReference>
<reference evidence="3 4" key="1">
    <citation type="submission" date="2016-10" db="EMBL/GenBank/DDBJ databases">
        <authorList>
            <person name="de Groot N.N."/>
        </authorList>
    </citation>
    <scope>NUCLEOTIDE SEQUENCE [LARGE SCALE GENOMIC DNA]</scope>
    <source>
        <strain evidence="3 4">DSM 26130</strain>
    </source>
</reference>
<dbReference type="GO" id="GO:0098797">
    <property type="term" value="C:plasma membrane protein complex"/>
    <property type="evidence" value="ECO:0007669"/>
    <property type="project" value="TreeGrafter"/>
</dbReference>
<dbReference type="STRING" id="662367.SAMN05216167_14620"/>
<dbReference type="GO" id="GO:0031992">
    <property type="term" value="F:energy transducer activity"/>
    <property type="evidence" value="ECO:0007669"/>
    <property type="project" value="TreeGrafter"/>
</dbReference>